<gene>
    <name evidence="6" type="ORF">EV147_2405</name>
</gene>
<dbReference type="Gene3D" id="1.20.1250.20">
    <property type="entry name" value="MFS general substrate transporter like domains"/>
    <property type="match status" value="1"/>
</dbReference>
<organism evidence="6 7">
    <name type="scientific">Cupriavidus agavae</name>
    <dbReference type="NCBI Taxonomy" id="1001822"/>
    <lineage>
        <taxon>Bacteria</taxon>
        <taxon>Pseudomonadati</taxon>
        <taxon>Pseudomonadota</taxon>
        <taxon>Betaproteobacteria</taxon>
        <taxon>Burkholderiales</taxon>
        <taxon>Burkholderiaceae</taxon>
        <taxon>Cupriavidus</taxon>
    </lineage>
</organism>
<name>A0A4Q7S1J4_9BURK</name>
<evidence type="ECO:0000256" key="1">
    <source>
        <dbReference type="ARBA" id="ARBA00022692"/>
    </source>
</evidence>
<keyword evidence="7" id="KW-1185">Reference proteome</keyword>
<protein>
    <submittedName>
        <fullName evidence="6">Putative MFS family arabinose efflux permease</fullName>
    </submittedName>
</protein>
<evidence type="ECO:0000256" key="3">
    <source>
        <dbReference type="ARBA" id="ARBA00023136"/>
    </source>
</evidence>
<dbReference type="OrthoDB" id="3573349at2"/>
<feature type="transmembrane region" description="Helical" evidence="4">
    <location>
        <begin position="79"/>
        <end position="97"/>
    </location>
</feature>
<evidence type="ECO:0000313" key="6">
    <source>
        <dbReference type="EMBL" id="RZT39210.1"/>
    </source>
</evidence>
<dbReference type="RefSeq" id="WP_130391404.1">
    <property type="nucleotide sequence ID" value="NZ_SGXM01000002.1"/>
</dbReference>
<dbReference type="GO" id="GO:0022857">
    <property type="term" value="F:transmembrane transporter activity"/>
    <property type="evidence" value="ECO:0007669"/>
    <property type="project" value="InterPro"/>
</dbReference>
<feature type="transmembrane region" description="Helical" evidence="4">
    <location>
        <begin position="260"/>
        <end position="279"/>
    </location>
</feature>
<proteinExistence type="predicted"/>
<feature type="transmembrane region" description="Helical" evidence="4">
    <location>
        <begin position="136"/>
        <end position="156"/>
    </location>
</feature>
<dbReference type="SUPFAM" id="SSF103473">
    <property type="entry name" value="MFS general substrate transporter"/>
    <property type="match status" value="1"/>
</dbReference>
<evidence type="ECO:0000256" key="4">
    <source>
        <dbReference type="SAM" id="Phobius"/>
    </source>
</evidence>
<dbReference type="PANTHER" id="PTHR11360">
    <property type="entry name" value="MONOCARBOXYLATE TRANSPORTER"/>
    <property type="match status" value="1"/>
</dbReference>
<evidence type="ECO:0000259" key="5">
    <source>
        <dbReference type="PROSITE" id="PS50850"/>
    </source>
</evidence>
<dbReference type="AlphaFoldDB" id="A0A4Q7S1J4"/>
<dbReference type="EMBL" id="SGXM01000002">
    <property type="protein sequence ID" value="RZT39210.1"/>
    <property type="molecule type" value="Genomic_DNA"/>
</dbReference>
<dbReference type="CDD" id="cd17355">
    <property type="entry name" value="MFS_YcxA_like"/>
    <property type="match status" value="1"/>
</dbReference>
<reference evidence="6 7" key="1">
    <citation type="journal article" date="2015" name="Stand. Genomic Sci.">
        <title>Genomic Encyclopedia of Bacterial and Archaeal Type Strains, Phase III: the genomes of soil and plant-associated and newly described type strains.</title>
        <authorList>
            <person name="Whitman W.B."/>
            <person name="Woyke T."/>
            <person name="Klenk H.P."/>
            <person name="Zhou Y."/>
            <person name="Lilburn T.G."/>
            <person name="Beck B.J."/>
            <person name="De Vos P."/>
            <person name="Vandamme P."/>
            <person name="Eisen J.A."/>
            <person name="Garrity G."/>
            <person name="Hugenholtz P."/>
            <person name="Kyrpides N.C."/>
        </authorList>
    </citation>
    <scope>NUCLEOTIDE SEQUENCE [LARGE SCALE GENOMIC DNA]</scope>
    <source>
        <strain evidence="6 7">ASC-9842</strain>
    </source>
</reference>
<dbReference type="InterPro" id="IPR020846">
    <property type="entry name" value="MFS_dom"/>
</dbReference>
<feature type="transmembrane region" description="Helical" evidence="4">
    <location>
        <begin position="286"/>
        <end position="304"/>
    </location>
</feature>
<dbReference type="InterPro" id="IPR036259">
    <property type="entry name" value="MFS_trans_sf"/>
</dbReference>
<feature type="transmembrane region" description="Helical" evidence="4">
    <location>
        <begin position="222"/>
        <end position="248"/>
    </location>
</feature>
<feature type="transmembrane region" description="Helical" evidence="4">
    <location>
        <begin position="168"/>
        <end position="189"/>
    </location>
</feature>
<dbReference type="PROSITE" id="PS50850">
    <property type="entry name" value="MFS"/>
    <property type="match status" value="1"/>
</dbReference>
<feature type="domain" description="Major facilitator superfamily (MFS) profile" evidence="5">
    <location>
        <begin position="11"/>
        <end position="397"/>
    </location>
</feature>
<dbReference type="InterPro" id="IPR050327">
    <property type="entry name" value="Proton-linked_MCT"/>
</dbReference>
<feature type="transmembrane region" description="Helical" evidence="4">
    <location>
        <begin position="374"/>
        <end position="392"/>
    </location>
</feature>
<feature type="transmembrane region" description="Helical" evidence="4">
    <location>
        <begin position="103"/>
        <end position="124"/>
    </location>
</feature>
<keyword evidence="2 4" id="KW-1133">Transmembrane helix</keyword>
<accession>A0A4Q7S1J4</accession>
<keyword evidence="3 4" id="KW-0472">Membrane</keyword>
<dbReference type="PANTHER" id="PTHR11360:SF284">
    <property type="entry name" value="EG:103B4.3 PROTEIN-RELATED"/>
    <property type="match status" value="1"/>
</dbReference>
<evidence type="ECO:0000256" key="2">
    <source>
        <dbReference type="ARBA" id="ARBA00022989"/>
    </source>
</evidence>
<feature type="transmembrane region" description="Helical" evidence="4">
    <location>
        <begin position="310"/>
        <end position="333"/>
    </location>
</feature>
<keyword evidence="1 4" id="KW-0812">Transmembrane</keyword>
<dbReference type="InterPro" id="IPR011701">
    <property type="entry name" value="MFS"/>
</dbReference>
<feature type="transmembrane region" description="Helical" evidence="4">
    <location>
        <begin position="9"/>
        <end position="35"/>
    </location>
</feature>
<comment type="caution">
    <text evidence="6">The sequence shown here is derived from an EMBL/GenBank/DDBJ whole genome shotgun (WGS) entry which is preliminary data.</text>
</comment>
<feature type="transmembrane region" description="Helical" evidence="4">
    <location>
        <begin position="345"/>
        <end position="368"/>
    </location>
</feature>
<feature type="transmembrane region" description="Helical" evidence="4">
    <location>
        <begin position="47"/>
        <end position="67"/>
    </location>
</feature>
<dbReference type="Pfam" id="PF07690">
    <property type="entry name" value="MFS_1"/>
    <property type="match status" value="1"/>
</dbReference>
<dbReference type="Proteomes" id="UP000291078">
    <property type="component" value="Unassembled WGS sequence"/>
</dbReference>
<evidence type="ECO:0000313" key="7">
    <source>
        <dbReference type="Proteomes" id="UP000291078"/>
    </source>
</evidence>
<sequence>MRSVFANRWWIVFGSVIGLMVGNVTILQFSASVLMKPIMAELGWNRSLVSAAVMLGSLCAAIGTPIAGRLMDRRGVKRVTLTAITLFALAIAAMSMAPANPYAFLAMFSLVGLFSAGQAPLPYAKAVAAAFDHRRGLAMGVAMTGVGLGAALVPRLTQLYLDTFGWRGAYVAVGLTVFVVAFSAVALFIRDGSDVRRSAQTASCDGGLPGMDARMALRDRHFWQLAITFFCIPLVANGVIVHLVPLLTDRGIPANRAVELFAGVGASLIVGRLLCGYLLDRFFGPYVAIGFVALPAIGVLTLFFSSDPMLTALGAVFVGLGLGAEVDLIAYLQSRYFGLRAFGQIYGYLFAIFTIGSGLGPFMMGAAFDALGSYRPALATFVLVLACAAWFLGRLPRQYPYPATGQGGEQRRPAPSPASVA</sequence>